<dbReference type="OrthoDB" id="9801625at2"/>
<dbReference type="EMBL" id="FYEK01000078">
    <property type="protein sequence ID" value="SNB76373.1"/>
    <property type="molecule type" value="Genomic_DNA"/>
</dbReference>
<proteinExistence type="predicted"/>
<dbReference type="GO" id="GO:0019171">
    <property type="term" value="F:(3R)-hydroxyacyl-[acyl-carrier-protein] dehydratase activity"/>
    <property type="evidence" value="ECO:0007669"/>
    <property type="project" value="TreeGrafter"/>
</dbReference>
<dbReference type="PANTHER" id="PTHR43437:SF3">
    <property type="entry name" value="HYDROXYACYL-THIOESTER DEHYDRATASE TYPE 2, MITOCHONDRIAL"/>
    <property type="match status" value="1"/>
</dbReference>
<dbReference type="GO" id="GO:0006633">
    <property type="term" value="P:fatty acid biosynthetic process"/>
    <property type="evidence" value="ECO:0007669"/>
    <property type="project" value="TreeGrafter"/>
</dbReference>
<dbReference type="InterPro" id="IPR002539">
    <property type="entry name" value="MaoC-like_dom"/>
</dbReference>
<dbReference type="InterPro" id="IPR029069">
    <property type="entry name" value="HotDog_dom_sf"/>
</dbReference>
<keyword evidence="1" id="KW-0456">Lyase</keyword>
<dbReference type="InParanoid" id="A0A212RUI5"/>
<reference evidence="4" key="1">
    <citation type="submission" date="2017-06" db="EMBL/GenBank/DDBJ databases">
        <authorList>
            <person name="Varghese N."/>
            <person name="Submissions S."/>
        </authorList>
    </citation>
    <scope>NUCLEOTIDE SEQUENCE [LARGE SCALE GENOMIC DNA]</scope>
    <source>
        <strain evidence="4">JAD2</strain>
    </source>
</reference>
<sequence>MVELRIGATASWTKTITRADVEAFAALTGDDNPLHLDEEFARNTRFGRPIAHGMLVAGLISAVLGRILPGPGTIYLRQTLEFLRPVYLGDTVTAVVEVVRIREDKPVITLATRCLNQHGEEVLRGEAVVLAPGGDLRRPADDQRT</sequence>
<evidence type="ECO:0000313" key="3">
    <source>
        <dbReference type="EMBL" id="SNB76373.1"/>
    </source>
</evidence>
<dbReference type="Proteomes" id="UP000197025">
    <property type="component" value="Unassembled WGS sequence"/>
</dbReference>
<evidence type="ECO:0000259" key="2">
    <source>
        <dbReference type="Pfam" id="PF01575"/>
    </source>
</evidence>
<evidence type="ECO:0000256" key="1">
    <source>
        <dbReference type="ARBA" id="ARBA00023239"/>
    </source>
</evidence>
<accession>A0A212RUI5</accession>
<dbReference type="InterPro" id="IPR050965">
    <property type="entry name" value="UPF0336/Enoyl-CoA_hydratase"/>
</dbReference>
<dbReference type="PANTHER" id="PTHR43437">
    <property type="entry name" value="HYDROXYACYL-THIOESTER DEHYDRATASE TYPE 2, MITOCHONDRIAL-RELATED"/>
    <property type="match status" value="1"/>
</dbReference>
<name>A0A212RUI5_9CHLR</name>
<dbReference type="RefSeq" id="WP_088572536.1">
    <property type="nucleotide sequence ID" value="NZ_FYEK01000078.1"/>
</dbReference>
<dbReference type="AlphaFoldDB" id="A0A212RUI5"/>
<organism evidence="3 4">
    <name type="scientific">Thermoflexus hugenholtzii JAD2</name>
    <dbReference type="NCBI Taxonomy" id="877466"/>
    <lineage>
        <taxon>Bacteria</taxon>
        <taxon>Bacillati</taxon>
        <taxon>Chloroflexota</taxon>
        <taxon>Thermoflexia</taxon>
        <taxon>Thermoflexales</taxon>
        <taxon>Thermoflexaceae</taxon>
        <taxon>Thermoflexus</taxon>
    </lineage>
</organism>
<dbReference type="SUPFAM" id="SSF54637">
    <property type="entry name" value="Thioesterase/thiol ester dehydrase-isomerase"/>
    <property type="match status" value="1"/>
</dbReference>
<feature type="domain" description="MaoC-like" evidence="2">
    <location>
        <begin position="13"/>
        <end position="105"/>
    </location>
</feature>
<dbReference type="Pfam" id="PF01575">
    <property type="entry name" value="MaoC_dehydratas"/>
    <property type="match status" value="1"/>
</dbReference>
<dbReference type="FunFam" id="3.10.129.10:FF:000042">
    <property type="entry name" value="MaoC domain protein dehydratase"/>
    <property type="match status" value="1"/>
</dbReference>
<gene>
    <name evidence="3" type="ORF">SAMN02746019_00028610</name>
</gene>
<protein>
    <submittedName>
        <fullName evidence="3">3-hydroxybutyryl-CoA dehydratase</fullName>
    </submittedName>
</protein>
<keyword evidence="4" id="KW-1185">Reference proteome</keyword>
<evidence type="ECO:0000313" key="4">
    <source>
        <dbReference type="Proteomes" id="UP000197025"/>
    </source>
</evidence>
<dbReference type="CDD" id="cd03449">
    <property type="entry name" value="R_hydratase"/>
    <property type="match status" value="1"/>
</dbReference>
<dbReference type="Gene3D" id="3.10.129.10">
    <property type="entry name" value="Hotdog Thioesterase"/>
    <property type="match status" value="1"/>
</dbReference>